<dbReference type="GO" id="GO:0016740">
    <property type="term" value="F:transferase activity"/>
    <property type="evidence" value="ECO:0007669"/>
    <property type="project" value="UniProtKB-KW"/>
</dbReference>
<evidence type="ECO:0000313" key="3">
    <source>
        <dbReference type="EMBL" id="MDB6246581.1"/>
    </source>
</evidence>
<dbReference type="PROSITE" id="PS00101">
    <property type="entry name" value="HEXAPEP_TRANSFERASES"/>
    <property type="match status" value="1"/>
</dbReference>
<proteinExistence type="predicted"/>
<accession>A0AAW6B9U4</accession>
<name>A0AAW6B9U4_LACAM</name>
<dbReference type="AlphaFoldDB" id="A0AAW6B9U4"/>
<organism evidence="3 4">
    <name type="scientific">Lactobacillus amylovorus</name>
    <dbReference type="NCBI Taxonomy" id="1604"/>
    <lineage>
        <taxon>Bacteria</taxon>
        <taxon>Bacillati</taxon>
        <taxon>Bacillota</taxon>
        <taxon>Bacilli</taxon>
        <taxon>Lactobacillales</taxon>
        <taxon>Lactobacillaceae</taxon>
        <taxon>Lactobacillus</taxon>
    </lineage>
</organism>
<keyword evidence="1" id="KW-0808">Transferase</keyword>
<dbReference type="InterPro" id="IPR018357">
    <property type="entry name" value="Hexapep_transf_CS"/>
</dbReference>
<evidence type="ECO:0000256" key="2">
    <source>
        <dbReference type="ARBA" id="ARBA00022737"/>
    </source>
</evidence>
<protein>
    <submittedName>
        <fullName evidence="3">CatB-related O-acetyltransferase</fullName>
    </submittedName>
</protein>
<dbReference type="RefSeq" id="WP_271326937.1">
    <property type="nucleotide sequence ID" value="NZ_JAOTHC010000010.1"/>
</dbReference>
<reference evidence="3" key="1">
    <citation type="journal article" date="2022" name="Microorganisms">
        <title>Antibiotic Susceptibility, Resistance Gene Determinants and Corresponding Genomic Regions in Lactobacillus amylovorus Isolates Derived from Wild Boars and Domestic Pigs.</title>
        <authorList>
            <person name="Moravkova M."/>
            <person name="Kostovova I."/>
            <person name="Kavanova K."/>
            <person name="Pechar R."/>
            <person name="Stanek S."/>
            <person name="Brychta A."/>
            <person name="Zeman M."/>
            <person name="Kubasova T."/>
        </authorList>
    </citation>
    <scope>NUCLEOTIDE SEQUENCE</scope>
    <source>
        <strain evidence="3">M597B</strain>
    </source>
</reference>
<dbReference type="PANTHER" id="PTHR43300:SF11">
    <property type="entry name" value="ACETYLTRANSFERASE RV3034C-RELATED"/>
    <property type="match status" value="1"/>
</dbReference>
<dbReference type="Proteomes" id="UP001141961">
    <property type="component" value="Unassembled WGS sequence"/>
</dbReference>
<comment type="caution">
    <text evidence="3">The sequence shown here is derived from an EMBL/GenBank/DDBJ whole genome shotgun (WGS) entry which is preliminary data.</text>
</comment>
<reference evidence="3" key="2">
    <citation type="submission" date="2022-10" db="EMBL/GenBank/DDBJ databases">
        <authorList>
            <person name="Kostovova I."/>
            <person name="Moravkova M."/>
            <person name="Pechar R."/>
        </authorList>
    </citation>
    <scope>NUCLEOTIDE SEQUENCE</scope>
    <source>
        <strain evidence="3">M597B</strain>
    </source>
</reference>
<dbReference type="InterPro" id="IPR011004">
    <property type="entry name" value="Trimer_LpxA-like_sf"/>
</dbReference>
<dbReference type="SUPFAM" id="SSF51161">
    <property type="entry name" value="Trimeric LpxA-like enzymes"/>
    <property type="match status" value="1"/>
</dbReference>
<dbReference type="CDD" id="cd03349">
    <property type="entry name" value="LbH_XAT"/>
    <property type="match status" value="1"/>
</dbReference>
<sequence>MVFTRIKNEINLYLCNKKWKKMHPESKINFATPIDLKKVDVGIGSYGSLNIIDYSPVTGKSRIKIGAYCSIALGNLFMLGGGHPLHFATTYPFLNMLYGKEESIDEGNIIIGDDVWIGAQVTIMSGVTIGQGAVIGAKALVTKDIPPYSIAVGIPARVIKYRFNEEIISQLLKIDFSSITKETVQKNINLFERPVNMDTVKKIQRLQNK</sequence>
<dbReference type="InterPro" id="IPR050179">
    <property type="entry name" value="Trans_hexapeptide_repeat"/>
</dbReference>
<dbReference type="InterPro" id="IPR001451">
    <property type="entry name" value="Hexapep"/>
</dbReference>
<keyword evidence="2" id="KW-0677">Repeat</keyword>
<dbReference type="PANTHER" id="PTHR43300">
    <property type="entry name" value="ACETYLTRANSFERASE"/>
    <property type="match status" value="1"/>
</dbReference>
<dbReference type="Gene3D" id="2.160.10.10">
    <property type="entry name" value="Hexapeptide repeat proteins"/>
    <property type="match status" value="1"/>
</dbReference>
<dbReference type="Pfam" id="PF00132">
    <property type="entry name" value="Hexapep"/>
    <property type="match status" value="1"/>
</dbReference>
<evidence type="ECO:0000256" key="1">
    <source>
        <dbReference type="ARBA" id="ARBA00022679"/>
    </source>
</evidence>
<gene>
    <name evidence="3" type="ORF">ODV14_04395</name>
</gene>
<evidence type="ECO:0000313" key="4">
    <source>
        <dbReference type="Proteomes" id="UP001141961"/>
    </source>
</evidence>
<dbReference type="EMBL" id="JAOTHD010000010">
    <property type="protein sequence ID" value="MDB6246581.1"/>
    <property type="molecule type" value="Genomic_DNA"/>
</dbReference>